<sequence>MKGANIFALYQDWTRSYS</sequence>
<accession>A0A0E9U8N9</accession>
<evidence type="ECO:0000313" key="1">
    <source>
        <dbReference type="EMBL" id="JAH62221.1"/>
    </source>
</evidence>
<organism evidence="1">
    <name type="scientific">Anguilla anguilla</name>
    <name type="common">European freshwater eel</name>
    <name type="synonym">Muraena anguilla</name>
    <dbReference type="NCBI Taxonomy" id="7936"/>
    <lineage>
        <taxon>Eukaryota</taxon>
        <taxon>Metazoa</taxon>
        <taxon>Chordata</taxon>
        <taxon>Craniata</taxon>
        <taxon>Vertebrata</taxon>
        <taxon>Euteleostomi</taxon>
        <taxon>Actinopterygii</taxon>
        <taxon>Neopterygii</taxon>
        <taxon>Teleostei</taxon>
        <taxon>Anguilliformes</taxon>
        <taxon>Anguillidae</taxon>
        <taxon>Anguilla</taxon>
    </lineage>
</organism>
<protein>
    <submittedName>
        <fullName evidence="1">Uncharacterized protein</fullName>
    </submittedName>
</protein>
<dbReference type="AlphaFoldDB" id="A0A0E9U8N9"/>
<proteinExistence type="predicted"/>
<dbReference type="EMBL" id="GBXM01046356">
    <property type="protein sequence ID" value="JAH62221.1"/>
    <property type="molecule type" value="Transcribed_RNA"/>
</dbReference>
<name>A0A0E9U8N9_ANGAN</name>
<reference evidence="1" key="1">
    <citation type="submission" date="2014-11" db="EMBL/GenBank/DDBJ databases">
        <authorList>
            <person name="Amaro Gonzalez C."/>
        </authorList>
    </citation>
    <scope>NUCLEOTIDE SEQUENCE</scope>
</reference>
<reference evidence="1" key="2">
    <citation type="journal article" date="2015" name="Fish Shellfish Immunol.">
        <title>Early steps in the European eel (Anguilla anguilla)-Vibrio vulnificus interaction in the gills: Role of the RtxA13 toxin.</title>
        <authorList>
            <person name="Callol A."/>
            <person name="Pajuelo D."/>
            <person name="Ebbesson L."/>
            <person name="Teles M."/>
            <person name="MacKenzie S."/>
            <person name="Amaro C."/>
        </authorList>
    </citation>
    <scope>NUCLEOTIDE SEQUENCE</scope>
</reference>